<organism evidence="3">
    <name type="scientific">Lygus hesperus</name>
    <name type="common">Western plant bug</name>
    <dbReference type="NCBI Taxonomy" id="30085"/>
    <lineage>
        <taxon>Eukaryota</taxon>
        <taxon>Metazoa</taxon>
        <taxon>Ecdysozoa</taxon>
        <taxon>Arthropoda</taxon>
        <taxon>Hexapoda</taxon>
        <taxon>Insecta</taxon>
        <taxon>Pterygota</taxon>
        <taxon>Neoptera</taxon>
        <taxon>Paraneoptera</taxon>
        <taxon>Hemiptera</taxon>
        <taxon>Heteroptera</taxon>
        <taxon>Panheteroptera</taxon>
        <taxon>Cimicomorpha</taxon>
        <taxon>Miridae</taxon>
        <taxon>Mirini</taxon>
        <taxon>Lygus</taxon>
    </lineage>
</organism>
<keyword evidence="1" id="KW-0812">Transmembrane</keyword>
<evidence type="ECO:0000256" key="1">
    <source>
        <dbReference type="SAM" id="Phobius"/>
    </source>
</evidence>
<name>A0A0K8T1D0_LYGHE</name>
<evidence type="ECO:0000313" key="3">
    <source>
        <dbReference type="EMBL" id="JAG59342.1"/>
    </source>
</evidence>
<keyword evidence="1" id="KW-1133">Transmembrane helix</keyword>
<reference evidence="3" key="1">
    <citation type="submission" date="2014-09" db="EMBL/GenBank/DDBJ databases">
        <authorList>
            <person name="Magalhaes I.L.F."/>
            <person name="Oliveira U."/>
            <person name="Santos F.R."/>
            <person name="Vidigal T.H.D.A."/>
            <person name="Brescovit A.D."/>
            <person name="Santos A.J."/>
        </authorList>
    </citation>
    <scope>NUCLEOTIDE SEQUENCE</scope>
</reference>
<dbReference type="PROSITE" id="PS50835">
    <property type="entry name" value="IG_LIKE"/>
    <property type="match status" value="1"/>
</dbReference>
<dbReference type="PANTHER" id="PTHR21261:SF14">
    <property type="entry name" value="BEATEN PATH IV, ISOFORM B"/>
    <property type="match status" value="1"/>
</dbReference>
<dbReference type="InterPro" id="IPR013783">
    <property type="entry name" value="Ig-like_fold"/>
</dbReference>
<keyword evidence="1" id="KW-0472">Membrane</keyword>
<evidence type="ECO:0000259" key="2">
    <source>
        <dbReference type="PROSITE" id="PS50835"/>
    </source>
</evidence>
<feature type="non-terminal residue" evidence="3">
    <location>
        <position position="1"/>
    </location>
</feature>
<dbReference type="InterPro" id="IPR007110">
    <property type="entry name" value="Ig-like_dom"/>
</dbReference>
<protein>
    <recommendedName>
        <fullName evidence="2">Ig-like domain-containing protein</fullName>
    </recommendedName>
</protein>
<dbReference type="SUPFAM" id="SSF48726">
    <property type="entry name" value="Immunoglobulin"/>
    <property type="match status" value="2"/>
</dbReference>
<proteinExistence type="predicted"/>
<dbReference type="EMBL" id="GBRD01006479">
    <property type="protein sequence ID" value="JAG59342.1"/>
    <property type="molecule type" value="Transcribed_RNA"/>
</dbReference>
<feature type="transmembrane region" description="Helical" evidence="1">
    <location>
        <begin position="26"/>
        <end position="45"/>
    </location>
</feature>
<dbReference type="FunFam" id="2.60.40.10:FF:000437">
    <property type="entry name" value="Beat-IIIc, isoform A"/>
    <property type="match status" value="1"/>
</dbReference>
<sequence length="299" mass="33170">CESSSIGKASHQCTQYMNNEAMGSTTAIIVAIFFLVTGSTCLKLVRLNVPPYKMRGELAILECLYELEGDNLYAVKWYKENEEFYRYVPKSEPKILSYRVEGIKVDHSLSDSKQVALRGVNLKSSGIYRCEVSAEAPSFASAHREARMEVIFLPSHGPHIAGSGKQYYMIGDEINLNCTSAKSYPASVLHWFINDQQVSDTEGLVRYPHVVHTHGLITTILGLRTTVAPQHFIGGSMKLKCVASLSPVLWQGEGESIVQSMSPLLDNREAMLLVKGEAIRNMITVPLLVITILLAFLRS</sequence>
<accession>A0A0K8T1D0</accession>
<dbReference type="AlphaFoldDB" id="A0A0K8T1D0"/>
<dbReference type="InterPro" id="IPR036179">
    <property type="entry name" value="Ig-like_dom_sf"/>
</dbReference>
<feature type="transmembrane region" description="Helical" evidence="1">
    <location>
        <begin position="278"/>
        <end position="297"/>
    </location>
</feature>
<dbReference type="CDD" id="cd00096">
    <property type="entry name" value="Ig"/>
    <property type="match status" value="1"/>
</dbReference>
<dbReference type="Gene3D" id="2.60.40.10">
    <property type="entry name" value="Immunoglobulins"/>
    <property type="match status" value="2"/>
</dbReference>
<feature type="domain" description="Ig-like" evidence="2">
    <location>
        <begin position="56"/>
        <end position="149"/>
    </location>
</feature>
<dbReference type="PANTHER" id="PTHR21261">
    <property type="entry name" value="BEAT PROTEIN"/>
    <property type="match status" value="1"/>
</dbReference>